<evidence type="ECO:0000313" key="2">
    <source>
        <dbReference type="WBParaSite" id="mrna-Wban_08677"/>
    </source>
</evidence>
<sequence>MNNLGCCIPGTSLSPSSITVATPVIPCHPHHPVPYHPAGNKRNHNVFLTNLTSTLIRLSPMSYHAIERRCSI</sequence>
<reference evidence="1" key="2">
    <citation type="journal article" date="2016" name="Mol. Ecol.">
        <title>Population genomics of the filarial nematode parasite Wuchereria bancrofti from mosquitoes.</title>
        <authorList>
            <person name="Small S.T."/>
            <person name="Reimer L.J."/>
            <person name="Tisch D.J."/>
            <person name="King C.L."/>
            <person name="Christensen B.M."/>
            <person name="Siba P.M."/>
            <person name="Kazura J.W."/>
            <person name="Serre D."/>
            <person name="Zimmerman P.A."/>
        </authorList>
    </citation>
    <scope>NUCLEOTIDE SEQUENCE</scope>
    <source>
        <strain evidence="1">pt0022</strain>
    </source>
</reference>
<dbReference type="Proteomes" id="UP000093561">
    <property type="component" value="Unassembled WGS sequence"/>
</dbReference>
<proteinExistence type="predicted"/>
<accession>A0AAF5RX09</accession>
<reference evidence="2" key="3">
    <citation type="submission" date="2024-02" db="UniProtKB">
        <authorList>
            <consortium name="WormBaseParasite"/>
        </authorList>
    </citation>
    <scope>IDENTIFICATION</scope>
    <source>
        <strain evidence="2">pt0022</strain>
    </source>
</reference>
<name>A0AAF5RX09_WUCBA</name>
<dbReference type="AlphaFoldDB" id="A0AAF5RX09"/>
<evidence type="ECO:0000313" key="1">
    <source>
        <dbReference type="Proteomes" id="UP000093561"/>
    </source>
</evidence>
<reference evidence="1" key="1">
    <citation type="submission" date="2015-03" db="EMBL/GenBank/DDBJ databases">
        <title>Wuchereria bancrofti Genome Sequencing Papua New Guinea Strain.</title>
        <authorList>
            <person name="Small S.T."/>
            <person name="Serre D."/>
            <person name="Zimmerman P.A."/>
        </authorList>
    </citation>
    <scope>NUCLEOTIDE SEQUENCE [LARGE SCALE GENOMIC DNA]</scope>
    <source>
        <strain evidence="1">pt0022</strain>
    </source>
</reference>
<dbReference type="WBParaSite" id="mrna-Wban_08677">
    <property type="protein sequence ID" value="mrna-Wban_08677"/>
    <property type="gene ID" value="Wban_08677"/>
</dbReference>
<protein>
    <submittedName>
        <fullName evidence="2">Uncharacterized protein</fullName>
    </submittedName>
</protein>
<organism evidence="1 2">
    <name type="scientific">Wuchereria bancrofti</name>
    <dbReference type="NCBI Taxonomy" id="6293"/>
    <lineage>
        <taxon>Eukaryota</taxon>
        <taxon>Metazoa</taxon>
        <taxon>Ecdysozoa</taxon>
        <taxon>Nematoda</taxon>
        <taxon>Chromadorea</taxon>
        <taxon>Rhabditida</taxon>
        <taxon>Spirurina</taxon>
        <taxon>Spiruromorpha</taxon>
        <taxon>Filarioidea</taxon>
        <taxon>Onchocercidae</taxon>
        <taxon>Wuchereria</taxon>
    </lineage>
</organism>